<name>A0A1Y2IKF8_TRAC3</name>
<proteinExistence type="predicted"/>
<keyword evidence="3" id="KW-1185">Reference proteome</keyword>
<dbReference type="Proteomes" id="UP000193067">
    <property type="component" value="Unassembled WGS sequence"/>
</dbReference>
<evidence type="ECO:0000313" key="3">
    <source>
        <dbReference type="Proteomes" id="UP000193067"/>
    </source>
</evidence>
<feature type="compositionally biased region" description="Pro residues" evidence="1">
    <location>
        <begin position="8"/>
        <end position="20"/>
    </location>
</feature>
<accession>A0A1Y2IKF8</accession>
<feature type="region of interest" description="Disordered" evidence="1">
    <location>
        <begin position="1"/>
        <end position="20"/>
    </location>
</feature>
<sequence>MRRGEFIVPPPPSPTNSLPPPIVPIPVLSTLDSSATPGPAGSYAPDAPIINIYKGRTRQSILPAWISKWFR</sequence>
<organism evidence="2 3">
    <name type="scientific">Trametes coccinea (strain BRFM310)</name>
    <name type="common">Pycnoporus coccineus</name>
    <dbReference type="NCBI Taxonomy" id="1353009"/>
    <lineage>
        <taxon>Eukaryota</taxon>
        <taxon>Fungi</taxon>
        <taxon>Dikarya</taxon>
        <taxon>Basidiomycota</taxon>
        <taxon>Agaricomycotina</taxon>
        <taxon>Agaricomycetes</taxon>
        <taxon>Polyporales</taxon>
        <taxon>Polyporaceae</taxon>
        <taxon>Trametes</taxon>
    </lineage>
</organism>
<protein>
    <submittedName>
        <fullName evidence="2">Uncharacterized protein</fullName>
    </submittedName>
</protein>
<evidence type="ECO:0000313" key="2">
    <source>
        <dbReference type="EMBL" id="OSD00402.1"/>
    </source>
</evidence>
<dbReference type="EMBL" id="KZ084119">
    <property type="protein sequence ID" value="OSD00402.1"/>
    <property type="molecule type" value="Genomic_DNA"/>
</dbReference>
<dbReference type="AlphaFoldDB" id="A0A1Y2IKF8"/>
<reference evidence="2 3" key="1">
    <citation type="journal article" date="2015" name="Biotechnol. Biofuels">
        <title>Enhanced degradation of softwood versus hardwood by the white-rot fungus Pycnoporus coccineus.</title>
        <authorList>
            <person name="Couturier M."/>
            <person name="Navarro D."/>
            <person name="Chevret D."/>
            <person name="Henrissat B."/>
            <person name="Piumi F."/>
            <person name="Ruiz-Duenas F.J."/>
            <person name="Martinez A.T."/>
            <person name="Grigoriev I.V."/>
            <person name="Riley R."/>
            <person name="Lipzen A."/>
            <person name="Berrin J.G."/>
            <person name="Master E.R."/>
            <person name="Rosso M.N."/>
        </authorList>
    </citation>
    <scope>NUCLEOTIDE SEQUENCE [LARGE SCALE GENOMIC DNA]</scope>
    <source>
        <strain evidence="2 3">BRFM310</strain>
    </source>
</reference>
<gene>
    <name evidence="2" type="ORF">PYCCODRAFT_1437527</name>
</gene>
<evidence type="ECO:0000256" key="1">
    <source>
        <dbReference type="SAM" id="MobiDB-lite"/>
    </source>
</evidence>